<accession>A0ABQ9ZWT6</accession>
<evidence type="ECO:0000313" key="2">
    <source>
        <dbReference type="EMBL" id="KAK4017261.1"/>
    </source>
</evidence>
<dbReference type="Proteomes" id="UP001234178">
    <property type="component" value="Unassembled WGS sequence"/>
</dbReference>
<comment type="caution">
    <text evidence="2">The sequence shown here is derived from an EMBL/GenBank/DDBJ whole genome shotgun (WGS) entry which is preliminary data.</text>
</comment>
<proteinExistence type="predicted"/>
<protein>
    <submittedName>
        <fullName evidence="2">Uncharacterized protein</fullName>
    </submittedName>
</protein>
<sequence length="165" mass="19521">MAAQNLQFDMSDLLSISVGDENVEDIDIILSQIPLLETGGKYTIIDCAEESMIEEEEEKMKQRTEKEIKYLQSEKDEQRKIINIKNCKETVEEEQENVEREQKEKKRKIDMEGREIEMKLRELTKKKNEEMEKKKAAELLRYRKYPENKASDLLRFKTVSLEGNV</sequence>
<evidence type="ECO:0000256" key="1">
    <source>
        <dbReference type="SAM" id="Coils"/>
    </source>
</evidence>
<keyword evidence="3" id="KW-1185">Reference proteome</keyword>
<feature type="coiled-coil region" evidence="1">
    <location>
        <begin position="45"/>
        <end position="140"/>
    </location>
</feature>
<dbReference type="EMBL" id="JAOYFB010000005">
    <property type="protein sequence ID" value="KAK4017261.1"/>
    <property type="molecule type" value="Genomic_DNA"/>
</dbReference>
<keyword evidence="1" id="KW-0175">Coiled coil</keyword>
<evidence type="ECO:0000313" key="3">
    <source>
        <dbReference type="Proteomes" id="UP001234178"/>
    </source>
</evidence>
<organism evidence="2 3">
    <name type="scientific">Daphnia magna</name>
    <dbReference type="NCBI Taxonomy" id="35525"/>
    <lineage>
        <taxon>Eukaryota</taxon>
        <taxon>Metazoa</taxon>
        <taxon>Ecdysozoa</taxon>
        <taxon>Arthropoda</taxon>
        <taxon>Crustacea</taxon>
        <taxon>Branchiopoda</taxon>
        <taxon>Diplostraca</taxon>
        <taxon>Cladocera</taxon>
        <taxon>Anomopoda</taxon>
        <taxon>Daphniidae</taxon>
        <taxon>Daphnia</taxon>
    </lineage>
</organism>
<gene>
    <name evidence="2" type="ORF">OUZ56_032208</name>
</gene>
<name>A0ABQ9ZWT6_9CRUS</name>
<reference evidence="2 3" key="1">
    <citation type="journal article" date="2023" name="Nucleic Acids Res.">
        <title>The hologenome of Daphnia magna reveals possible DNA methylation and microbiome-mediated evolution of the host genome.</title>
        <authorList>
            <person name="Chaturvedi A."/>
            <person name="Li X."/>
            <person name="Dhandapani V."/>
            <person name="Marshall H."/>
            <person name="Kissane S."/>
            <person name="Cuenca-Cambronero M."/>
            <person name="Asole G."/>
            <person name="Calvet F."/>
            <person name="Ruiz-Romero M."/>
            <person name="Marangio P."/>
            <person name="Guigo R."/>
            <person name="Rago D."/>
            <person name="Mirbahai L."/>
            <person name="Eastwood N."/>
            <person name="Colbourne J.K."/>
            <person name="Zhou J."/>
            <person name="Mallon E."/>
            <person name="Orsini L."/>
        </authorList>
    </citation>
    <scope>NUCLEOTIDE SEQUENCE [LARGE SCALE GENOMIC DNA]</scope>
    <source>
        <strain evidence="2">LRV0_1</strain>
    </source>
</reference>